<keyword evidence="4" id="KW-1185">Reference proteome</keyword>
<keyword evidence="1" id="KW-0812">Transmembrane</keyword>
<organism evidence="3 4">
    <name type="scientific">Mucilaginibacter galii</name>
    <dbReference type="NCBI Taxonomy" id="2005073"/>
    <lineage>
        <taxon>Bacteria</taxon>
        <taxon>Pseudomonadati</taxon>
        <taxon>Bacteroidota</taxon>
        <taxon>Sphingobacteriia</taxon>
        <taxon>Sphingobacteriales</taxon>
        <taxon>Sphingobacteriaceae</taxon>
        <taxon>Mucilaginibacter</taxon>
    </lineage>
</organism>
<dbReference type="Pfam" id="PF09925">
    <property type="entry name" value="DUF2157"/>
    <property type="match status" value="1"/>
</dbReference>
<feature type="transmembrane region" description="Helical" evidence="1">
    <location>
        <begin position="270"/>
        <end position="295"/>
    </location>
</feature>
<keyword evidence="1" id="KW-1133">Transmembrane helix</keyword>
<evidence type="ECO:0000313" key="3">
    <source>
        <dbReference type="EMBL" id="GGI50384.1"/>
    </source>
</evidence>
<feature type="domain" description="DUF2157" evidence="2">
    <location>
        <begin position="13"/>
        <end position="153"/>
    </location>
</feature>
<dbReference type="EMBL" id="BMDO01000003">
    <property type="protein sequence ID" value="GGI50384.1"/>
    <property type="molecule type" value="Genomic_DNA"/>
</dbReference>
<feature type="transmembrane region" description="Helical" evidence="1">
    <location>
        <begin position="133"/>
        <end position="152"/>
    </location>
</feature>
<dbReference type="InterPro" id="IPR018677">
    <property type="entry name" value="DUF2157"/>
</dbReference>
<proteinExistence type="predicted"/>
<feature type="transmembrane region" description="Helical" evidence="1">
    <location>
        <begin position="109"/>
        <end position="127"/>
    </location>
</feature>
<feature type="transmembrane region" description="Helical" evidence="1">
    <location>
        <begin position="189"/>
        <end position="208"/>
    </location>
</feature>
<name>A0A917JAY6_9SPHI</name>
<feature type="transmembrane region" description="Helical" evidence="1">
    <location>
        <begin position="246"/>
        <end position="263"/>
    </location>
</feature>
<keyword evidence="1" id="KW-0472">Membrane</keyword>
<accession>A0A917JAY6</accession>
<evidence type="ECO:0000313" key="4">
    <source>
        <dbReference type="Proteomes" id="UP000662074"/>
    </source>
</evidence>
<feature type="transmembrane region" description="Helical" evidence="1">
    <location>
        <begin position="301"/>
        <end position="321"/>
    </location>
</feature>
<dbReference type="AlphaFoldDB" id="A0A917JAY6"/>
<feature type="transmembrane region" description="Helical" evidence="1">
    <location>
        <begin position="159"/>
        <end position="177"/>
    </location>
</feature>
<dbReference type="Proteomes" id="UP000662074">
    <property type="component" value="Unassembled WGS sequence"/>
</dbReference>
<dbReference type="RefSeq" id="WP_188415506.1">
    <property type="nucleotide sequence ID" value="NZ_BMDO01000003.1"/>
</dbReference>
<feature type="transmembrane region" description="Helical" evidence="1">
    <location>
        <begin position="220"/>
        <end position="240"/>
    </location>
</feature>
<sequence>MTTHHNYEIYDELHTEKLVSDESFEKLQQRRSNPLLSVHWEVKTVLYLGITLLTGGVGTLVYKNIDTIGHQVIIAFIALLTVGCFTYSFKHKKPYSRSRVETPNTFFDYVLLLGTLSFLIFVGYLQYQYTIFGTNYGLATAIPMVALFYIAYDFDHIGILNMAIANLGVWMGVTATPRHLLAEGTFNSQSIIFAYLAFGLLLLAAAWCTQKFVIKKHFKFTYEHYGIHASSVALLAGYFFNYDESISFIWLFAALGLSVGLYFDSFKEKSYYFALLSVLYGYFATSCLVFRILSMDTVGEGIIAMGMMYMTLSAVGVIFLLTSTYKKFKTA</sequence>
<gene>
    <name evidence="3" type="ORF">GCM10011425_15960</name>
</gene>
<evidence type="ECO:0000256" key="1">
    <source>
        <dbReference type="SAM" id="Phobius"/>
    </source>
</evidence>
<protein>
    <recommendedName>
        <fullName evidence="2">DUF2157 domain-containing protein</fullName>
    </recommendedName>
</protein>
<feature type="transmembrane region" description="Helical" evidence="1">
    <location>
        <begin position="45"/>
        <end position="62"/>
    </location>
</feature>
<reference evidence="3" key="2">
    <citation type="submission" date="2020-09" db="EMBL/GenBank/DDBJ databases">
        <authorList>
            <person name="Sun Q."/>
            <person name="Sedlacek I."/>
        </authorList>
    </citation>
    <scope>NUCLEOTIDE SEQUENCE</scope>
    <source>
        <strain evidence="3">CCM 8711</strain>
    </source>
</reference>
<comment type="caution">
    <text evidence="3">The sequence shown here is derived from an EMBL/GenBank/DDBJ whole genome shotgun (WGS) entry which is preliminary data.</text>
</comment>
<evidence type="ECO:0000259" key="2">
    <source>
        <dbReference type="Pfam" id="PF09925"/>
    </source>
</evidence>
<reference evidence="3" key="1">
    <citation type="journal article" date="2014" name="Int. J. Syst. Evol. Microbiol.">
        <title>Complete genome sequence of Corynebacterium casei LMG S-19264T (=DSM 44701T), isolated from a smear-ripened cheese.</title>
        <authorList>
            <consortium name="US DOE Joint Genome Institute (JGI-PGF)"/>
            <person name="Walter F."/>
            <person name="Albersmeier A."/>
            <person name="Kalinowski J."/>
            <person name="Ruckert C."/>
        </authorList>
    </citation>
    <scope>NUCLEOTIDE SEQUENCE</scope>
    <source>
        <strain evidence="3">CCM 8711</strain>
    </source>
</reference>
<feature type="transmembrane region" description="Helical" evidence="1">
    <location>
        <begin position="68"/>
        <end position="89"/>
    </location>
</feature>